<accession>A0A6A3PZJ9</accession>
<reference evidence="2 3" key="1">
    <citation type="submission" date="2018-08" db="EMBL/GenBank/DDBJ databases">
        <title>Genomic investigation of the strawberry pathogen Phytophthora fragariae indicates pathogenicity is determined by transcriptional variation in three key races.</title>
        <authorList>
            <person name="Adams T.M."/>
            <person name="Armitage A.D."/>
            <person name="Sobczyk M.K."/>
            <person name="Bates H.J."/>
            <person name="Dunwell J.M."/>
            <person name="Nellist C.F."/>
            <person name="Harrison R.J."/>
        </authorList>
    </citation>
    <scope>NUCLEOTIDE SEQUENCE [LARGE SCALE GENOMIC DNA]</scope>
    <source>
        <strain evidence="2 3">NOV-71</strain>
    </source>
</reference>
<feature type="transmembrane region" description="Helical" evidence="1">
    <location>
        <begin position="57"/>
        <end position="77"/>
    </location>
</feature>
<sequence>MRCNPGYRDPGHRTASLFYAYAIDDYLPLFATSLLGVVVGVFLAYCFYLWAEDQRDVIRTFLISSVVFLAITVYDLLALCGITG</sequence>
<protein>
    <submittedName>
        <fullName evidence="2">Uncharacterized protein</fullName>
    </submittedName>
</protein>
<evidence type="ECO:0000256" key="1">
    <source>
        <dbReference type="SAM" id="Phobius"/>
    </source>
</evidence>
<keyword evidence="1" id="KW-0812">Transmembrane</keyword>
<evidence type="ECO:0000313" key="2">
    <source>
        <dbReference type="EMBL" id="KAE9065902.1"/>
    </source>
</evidence>
<organism evidence="2 3">
    <name type="scientific">Phytophthora fragariae</name>
    <dbReference type="NCBI Taxonomy" id="53985"/>
    <lineage>
        <taxon>Eukaryota</taxon>
        <taxon>Sar</taxon>
        <taxon>Stramenopiles</taxon>
        <taxon>Oomycota</taxon>
        <taxon>Peronosporomycetes</taxon>
        <taxon>Peronosporales</taxon>
        <taxon>Peronosporaceae</taxon>
        <taxon>Phytophthora</taxon>
    </lineage>
</organism>
<dbReference type="Proteomes" id="UP000441208">
    <property type="component" value="Unassembled WGS sequence"/>
</dbReference>
<keyword evidence="1" id="KW-1133">Transmembrane helix</keyword>
<comment type="caution">
    <text evidence="2">The sequence shown here is derived from an EMBL/GenBank/DDBJ whole genome shotgun (WGS) entry which is preliminary data.</text>
</comment>
<proteinExistence type="predicted"/>
<keyword evidence="1" id="KW-0472">Membrane</keyword>
<dbReference type="EMBL" id="QXFZ01004060">
    <property type="protein sequence ID" value="KAE9065902.1"/>
    <property type="molecule type" value="Genomic_DNA"/>
</dbReference>
<feature type="transmembrane region" description="Helical" evidence="1">
    <location>
        <begin position="26"/>
        <end position="50"/>
    </location>
</feature>
<dbReference type="AlphaFoldDB" id="A0A6A3PZJ9"/>
<evidence type="ECO:0000313" key="3">
    <source>
        <dbReference type="Proteomes" id="UP000441208"/>
    </source>
</evidence>
<name>A0A6A3PZJ9_9STRA</name>
<gene>
    <name evidence="2" type="ORF">PF007_g28684</name>
</gene>